<name>A0A388LBA1_CHABU</name>
<dbReference type="AlphaFoldDB" id="A0A388LBA1"/>
<keyword evidence="3" id="KW-1185">Reference proteome</keyword>
<comment type="caution">
    <text evidence="2">The sequence shown here is derived from an EMBL/GenBank/DDBJ whole genome shotgun (WGS) entry which is preliminary data.</text>
</comment>
<feature type="region of interest" description="Disordered" evidence="1">
    <location>
        <begin position="36"/>
        <end position="104"/>
    </location>
</feature>
<evidence type="ECO:0000256" key="1">
    <source>
        <dbReference type="SAM" id="MobiDB-lite"/>
    </source>
</evidence>
<feature type="compositionally biased region" description="Acidic residues" evidence="1">
    <location>
        <begin position="201"/>
        <end position="215"/>
    </location>
</feature>
<accession>A0A388LBA1</accession>
<protein>
    <submittedName>
        <fullName evidence="2">Uncharacterized protein</fullName>
    </submittedName>
</protein>
<sequence length="265" mass="29293">MEAALVASELREKISGGFCEQLTDEMLKALATASIDRKGKKKVASPPSPGPSTTSGNESGDATPLNRRTWILTLKEKRKRSTKKTVGNSPPMMQSAKRTPRATGVKPVRLAAKLQRTTPKTKTNKTPPRFTPRRSTSGTKIAATAGSAGKAQFICENIRALADLGAEDLKEICRKEDVDYEKKTIVAMNIAKKRSMVAYESEEEEVGSSDYETEGIEQGSADEQVKEEPRHEVLMIRIVCGLYAIVRWNIVREGLLIHEWKNFTD</sequence>
<evidence type="ECO:0000313" key="2">
    <source>
        <dbReference type="EMBL" id="GBG79564.1"/>
    </source>
</evidence>
<dbReference type="Gramene" id="GBG79564">
    <property type="protein sequence ID" value="GBG79564"/>
    <property type="gene ID" value="CBR_g29711"/>
</dbReference>
<proteinExistence type="predicted"/>
<evidence type="ECO:0000313" key="3">
    <source>
        <dbReference type="Proteomes" id="UP000265515"/>
    </source>
</evidence>
<dbReference type="EMBL" id="BFEA01000322">
    <property type="protein sequence ID" value="GBG79564.1"/>
    <property type="molecule type" value="Genomic_DNA"/>
</dbReference>
<organism evidence="2 3">
    <name type="scientific">Chara braunii</name>
    <name type="common">Braun's stonewort</name>
    <dbReference type="NCBI Taxonomy" id="69332"/>
    <lineage>
        <taxon>Eukaryota</taxon>
        <taxon>Viridiplantae</taxon>
        <taxon>Streptophyta</taxon>
        <taxon>Charophyceae</taxon>
        <taxon>Charales</taxon>
        <taxon>Characeae</taxon>
        <taxon>Chara</taxon>
    </lineage>
</organism>
<reference evidence="2 3" key="1">
    <citation type="journal article" date="2018" name="Cell">
        <title>The Chara Genome: Secondary Complexity and Implications for Plant Terrestrialization.</title>
        <authorList>
            <person name="Nishiyama T."/>
            <person name="Sakayama H."/>
            <person name="Vries J.D."/>
            <person name="Buschmann H."/>
            <person name="Saint-Marcoux D."/>
            <person name="Ullrich K.K."/>
            <person name="Haas F.B."/>
            <person name="Vanderstraeten L."/>
            <person name="Becker D."/>
            <person name="Lang D."/>
            <person name="Vosolsobe S."/>
            <person name="Rombauts S."/>
            <person name="Wilhelmsson P.K.I."/>
            <person name="Janitza P."/>
            <person name="Kern R."/>
            <person name="Heyl A."/>
            <person name="Rumpler F."/>
            <person name="Villalobos L.I.A.C."/>
            <person name="Clay J.M."/>
            <person name="Skokan R."/>
            <person name="Toyoda A."/>
            <person name="Suzuki Y."/>
            <person name="Kagoshima H."/>
            <person name="Schijlen E."/>
            <person name="Tajeshwar N."/>
            <person name="Catarino B."/>
            <person name="Hetherington A.J."/>
            <person name="Saltykova A."/>
            <person name="Bonnot C."/>
            <person name="Breuninger H."/>
            <person name="Symeonidi A."/>
            <person name="Radhakrishnan G.V."/>
            <person name="Van Nieuwerburgh F."/>
            <person name="Deforce D."/>
            <person name="Chang C."/>
            <person name="Karol K.G."/>
            <person name="Hedrich R."/>
            <person name="Ulvskov P."/>
            <person name="Glockner G."/>
            <person name="Delwiche C.F."/>
            <person name="Petrasek J."/>
            <person name="Van de Peer Y."/>
            <person name="Friml J."/>
            <person name="Beilby M."/>
            <person name="Dolan L."/>
            <person name="Kohara Y."/>
            <person name="Sugano S."/>
            <person name="Fujiyama A."/>
            <person name="Delaux P.-M."/>
            <person name="Quint M."/>
            <person name="TheiBen G."/>
            <person name="Hagemann M."/>
            <person name="Harholt J."/>
            <person name="Dunand C."/>
            <person name="Zachgo S."/>
            <person name="Langdale J."/>
            <person name="Maumus F."/>
            <person name="Straeten D.V.D."/>
            <person name="Gould S.B."/>
            <person name="Rensing S.A."/>
        </authorList>
    </citation>
    <scope>NUCLEOTIDE SEQUENCE [LARGE SCALE GENOMIC DNA]</scope>
    <source>
        <strain evidence="2 3">S276</strain>
    </source>
</reference>
<dbReference type="Proteomes" id="UP000265515">
    <property type="component" value="Unassembled WGS sequence"/>
</dbReference>
<gene>
    <name evidence="2" type="ORF">CBR_g29711</name>
</gene>
<feature type="region of interest" description="Disordered" evidence="1">
    <location>
        <begin position="201"/>
        <end position="224"/>
    </location>
</feature>